<name>A0A843UEX7_COLES</name>
<organism evidence="1 2">
    <name type="scientific">Colocasia esculenta</name>
    <name type="common">Wild taro</name>
    <name type="synonym">Arum esculentum</name>
    <dbReference type="NCBI Taxonomy" id="4460"/>
    <lineage>
        <taxon>Eukaryota</taxon>
        <taxon>Viridiplantae</taxon>
        <taxon>Streptophyta</taxon>
        <taxon>Embryophyta</taxon>
        <taxon>Tracheophyta</taxon>
        <taxon>Spermatophyta</taxon>
        <taxon>Magnoliopsida</taxon>
        <taxon>Liliopsida</taxon>
        <taxon>Araceae</taxon>
        <taxon>Aroideae</taxon>
        <taxon>Colocasieae</taxon>
        <taxon>Colocasia</taxon>
    </lineage>
</organism>
<reference evidence="1" key="1">
    <citation type="submission" date="2017-07" db="EMBL/GenBank/DDBJ databases">
        <title>Taro Niue Genome Assembly and Annotation.</title>
        <authorList>
            <person name="Atibalentja N."/>
            <person name="Keating K."/>
            <person name="Fields C.J."/>
        </authorList>
    </citation>
    <scope>NUCLEOTIDE SEQUENCE</scope>
    <source>
        <strain evidence="1">Niue_2</strain>
        <tissue evidence="1">Leaf</tissue>
    </source>
</reference>
<proteinExistence type="predicted"/>
<dbReference type="EMBL" id="NMUH01000758">
    <property type="protein sequence ID" value="MQL84392.1"/>
    <property type="molecule type" value="Genomic_DNA"/>
</dbReference>
<comment type="caution">
    <text evidence="1">The sequence shown here is derived from an EMBL/GenBank/DDBJ whole genome shotgun (WGS) entry which is preliminary data.</text>
</comment>
<evidence type="ECO:0000313" key="1">
    <source>
        <dbReference type="EMBL" id="MQL84392.1"/>
    </source>
</evidence>
<evidence type="ECO:0000313" key="2">
    <source>
        <dbReference type="Proteomes" id="UP000652761"/>
    </source>
</evidence>
<sequence length="126" mass="13670">MIRVRRIRSRGVDVNAHHIVCRHDCGQKLRRRGVSAAVRNARYHVTQTIAASFRDLATARTCPCALIGNRSGTGRCKIIFSPVHGEVPCKSWGANDTGRTSGARPDSTSSAKLASIGTLYLNIKPS</sequence>
<protein>
    <submittedName>
        <fullName evidence="1">Uncharacterized protein</fullName>
    </submittedName>
</protein>
<accession>A0A843UEX7</accession>
<dbReference type="Proteomes" id="UP000652761">
    <property type="component" value="Unassembled WGS sequence"/>
</dbReference>
<dbReference type="AlphaFoldDB" id="A0A843UEX7"/>
<gene>
    <name evidence="1" type="ORF">Taro_016901</name>
</gene>
<keyword evidence="2" id="KW-1185">Reference proteome</keyword>